<dbReference type="EMBL" id="PDZR01000016">
    <property type="protein sequence ID" value="PNG25412.1"/>
    <property type="molecule type" value="Genomic_DNA"/>
</dbReference>
<dbReference type="RefSeq" id="WP_102844340.1">
    <property type="nucleotide sequence ID" value="NZ_PDZR01000016.1"/>
</dbReference>
<reference evidence="2 3" key="1">
    <citation type="submission" date="2017-10" db="EMBL/GenBank/DDBJ databases">
        <title>Genome announcement of Methylocella silvestris TVC from permafrost.</title>
        <authorList>
            <person name="Wang J."/>
            <person name="Geng K."/>
            <person name="Ul-Haque F."/>
            <person name="Crombie A.T."/>
            <person name="Street L.E."/>
            <person name="Wookey P.A."/>
            <person name="Murrell J.C."/>
            <person name="Pratscher J."/>
        </authorList>
    </citation>
    <scope>NUCLEOTIDE SEQUENCE [LARGE SCALE GENOMIC DNA]</scope>
    <source>
        <strain evidence="2 3">TVC</strain>
    </source>
</reference>
<dbReference type="OrthoDB" id="1633822at2"/>
<organism evidence="2 3">
    <name type="scientific">Methylocella silvestris</name>
    <dbReference type="NCBI Taxonomy" id="199596"/>
    <lineage>
        <taxon>Bacteria</taxon>
        <taxon>Pseudomonadati</taxon>
        <taxon>Pseudomonadota</taxon>
        <taxon>Alphaproteobacteria</taxon>
        <taxon>Hyphomicrobiales</taxon>
        <taxon>Beijerinckiaceae</taxon>
        <taxon>Methylocella</taxon>
    </lineage>
</organism>
<proteinExistence type="predicted"/>
<dbReference type="AlphaFoldDB" id="A0A2J7TF81"/>
<dbReference type="InterPro" id="IPR032710">
    <property type="entry name" value="NTF2-like_dom_sf"/>
</dbReference>
<dbReference type="Pfam" id="PF14534">
    <property type="entry name" value="DUF4440"/>
    <property type="match status" value="1"/>
</dbReference>
<sequence>MSDDERQIRDLVESWFSASKAGDFDAILGLIAEDAIFSVTGQPPFGKNAFAAGLQFLRGVVVDGSYEIAEIKVLGDWAFMRNAVTVTMTPPGRAEKRMRGYTLTILRKDEGRWRVARDSNVMAEEK</sequence>
<evidence type="ECO:0000313" key="3">
    <source>
        <dbReference type="Proteomes" id="UP000236286"/>
    </source>
</evidence>
<protein>
    <submittedName>
        <fullName evidence="2">DUF4440 domain-containing protein</fullName>
    </submittedName>
</protein>
<dbReference type="InterPro" id="IPR011944">
    <property type="entry name" value="Steroid_delta5-4_isomerase"/>
</dbReference>
<evidence type="ECO:0000259" key="1">
    <source>
        <dbReference type="Pfam" id="PF14534"/>
    </source>
</evidence>
<dbReference type="Proteomes" id="UP000236286">
    <property type="component" value="Unassembled WGS sequence"/>
</dbReference>
<dbReference type="Gene3D" id="3.10.450.50">
    <property type="match status" value="1"/>
</dbReference>
<dbReference type="InterPro" id="IPR027843">
    <property type="entry name" value="DUF4440"/>
</dbReference>
<gene>
    <name evidence="2" type="ORF">CR492_13885</name>
</gene>
<feature type="domain" description="DUF4440" evidence="1">
    <location>
        <begin position="8"/>
        <end position="115"/>
    </location>
</feature>
<accession>A0A2J7TF81</accession>
<dbReference type="NCBIfam" id="TIGR02246">
    <property type="entry name" value="SgcJ/EcaC family oxidoreductase"/>
    <property type="match status" value="1"/>
</dbReference>
<evidence type="ECO:0000313" key="2">
    <source>
        <dbReference type="EMBL" id="PNG25412.1"/>
    </source>
</evidence>
<name>A0A2J7TF81_METSI</name>
<comment type="caution">
    <text evidence="2">The sequence shown here is derived from an EMBL/GenBank/DDBJ whole genome shotgun (WGS) entry which is preliminary data.</text>
</comment>
<dbReference type="SUPFAM" id="SSF54427">
    <property type="entry name" value="NTF2-like"/>
    <property type="match status" value="1"/>
</dbReference>